<dbReference type="GO" id="GO:0005829">
    <property type="term" value="C:cytosol"/>
    <property type="evidence" value="ECO:0007669"/>
    <property type="project" value="TreeGrafter"/>
</dbReference>
<dbReference type="PROSITE" id="PS50030">
    <property type="entry name" value="UBA"/>
    <property type="match status" value="1"/>
</dbReference>
<dbReference type="Gene3D" id="1.10.8.10">
    <property type="entry name" value="DNA helicase RuvA subunit, C-terminal domain"/>
    <property type="match status" value="1"/>
</dbReference>
<evidence type="ECO:0000313" key="7">
    <source>
        <dbReference type="Proteomes" id="UP001431209"/>
    </source>
</evidence>
<comment type="catalytic activity">
    <reaction evidence="4">
        <text>an N-acyl-L-alpha-aminoacyl-tRNA + H2O = an N-acyl-L-amino acid + a tRNA + H(+)</text>
        <dbReference type="Rhea" id="RHEA:54448"/>
        <dbReference type="Rhea" id="RHEA-COMP:10123"/>
        <dbReference type="Rhea" id="RHEA-COMP:13883"/>
        <dbReference type="ChEBI" id="CHEBI:15377"/>
        <dbReference type="ChEBI" id="CHEBI:15378"/>
        <dbReference type="ChEBI" id="CHEBI:59874"/>
        <dbReference type="ChEBI" id="CHEBI:78442"/>
        <dbReference type="ChEBI" id="CHEBI:138191"/>
        <dbReference type="EC" id="3.1.1.29"/>
    </reaction>
</comment>
<dbReference type="CDD" id="cd02430">
    <property type="entry name" value="PTH2"/>
    <property type="match status" value="1"/>
</dbReference>
<dbReference type="EC" id="3.1.1.29" evidence="1"/>
<dbReference type="Proteomes" id="UP001431209">
    <property type="component" value="Unassembled WGS sequence"/>
</dbReference>
<dbReference type="Pfam" id="PF01981">
    <property type="entry name" value="PTH2"/>
    <property type="match status" value="1"/>
</dbReference>
<dbReference type="InterPro" id="IPR009060">
    <property type="entry name" value="UBA-like_sf"/>
</dbReference>
<dbReference type="NCBIfam" id="TIGR00283">
    <property type="entry name" value="arch_pth2"/>
    <property type="match status" value="1"/>
</dbReference>
<evidence type="ECO:0000313" key="6">
    <source>
        <dbReference type="EMBL" id="KAL0488389.1"/>
    </source>
</evidence>
<gene>
    <name evidence="6" type="ORF">AKO1_015576</name>
</gene>
<comment type="caution">
    <text evidence="6">The sequence shown here is derived from an EMBL/GenBank/DDBJ whole genome shotgun (WGS) entry which is preliminary data.</text>
</comment>
<dbReference type="Gene3D" id="3.40.1490.10">
    <property type="entry name" value="Bit1"/>
    <property type="match status" value="1"/>
</dbReference>
<dbReference type="GO" id="GO:0004045">
    <property type="term" value="F:peptidyl-tRNA hydrolase activity"/>
    <property type="evidence" value="ECO:0007669"/>
    <property type="project" value="UniProtKB-EC"/>
</dbReference>
<dbReference type="FunFam" id="3.40.1490.10:FF:000001">
    <property type="entry name" value="Peptidyl-tRNA hydrolase 2"/>
    <property type="match status" value="1"/>
</dbReference>
<evidence type="ECO:0000256" key="3">
    <source>
        <dbReference type="ARBA" id="ARBA00038050"/>
    </source>
</evidence>
<dbReference type="PANTHER" id="PTHR12649:SF11">
    <property type="entry name" value="PEPTIDYL-TRNA HYDROLASE 2, MITOCHONDRIAL"/>
    <property type="match status" value="1"/>
</dbReference>
<accession>A0AAW2ZGA6</accession>
<protein>
    <recommendedName>
        <fullName evidence="1">peptidyl-tRNA hydrolase</fullName>
        <ecNumber evidence="1">3.1.1.29</ecNumber>
    </recommendedName>
</protein>
<dbReference type="PANTHER" id="PTHR12649">
    <property type="entry name" value="PEPTIDYL-TRNA HYDROLASE 2"/>
    <property type="match status" value="1"/>
</dbReference>
<dbReference type="EMBL" id="JAOPGA020001436">
    <property type="protein sequence ID" value="KAL0488389.1"/>
    <property type="molecule type" value="Genomic_DNA"/>
</dbReference>
<feature type="domain" description="UBA" evidence="5">
    <location>
        <begin position="1"/>
        <end position="41"/>
    </location>
</feature>
<keyword evidence="2 6" id="KW-0378">Hydrolase</keyword>
<dbReference type="InterPro" id="IPR015940">
    <property type="entry name" value="UBA"/>
</dbReference>
<reference evidence="6 7" key="1">
    <citation type="submission" date="2024-03" db="EMBL/GenBank/DDBJ databases">
        <title>The Acrasis kona genome and developmental transcriptomes reveal deep origins of eukaryotic multicellular pathways.</title>
        <authorList>
            <person name="Sheikh S."/>
            <person name="Fu C.-J."/>
            <person name="Brown M.W."/>
            <person name="Baldauf S.L."/>
        </authorList>
    </citation>
    <scope>NUCLEOTIDE SEQUENCE [LARGE SCALE GENOMIC DNA]</scope>
    <source>
        <strain evidence="6 7">ATCC MYA-3509</strain>
    </source>
</reference>
<name>A0AAW2ZGA6_9EUKA</name>
<dbReference type="AlphaFoldDB" id="A0AAW2ZGA6"/>
<dbReference type="InterPro" id="IPR002833">
    <property type="entry name" value="PTH2"/>
</dbReference>
<organism evidence="6 7">
    <name type="scientific">Acrasis kona</name>
    <dbReference type="NCBI Taxonomy" id="1008807"/>
    <lineage>
        <taxon>Eukaryota</taxon>
        <taxon>Discoba</taxon>
        <taxon>Heterolobosea</taxon>
        <taxon>Tetramitia</taxon>
        <taxon>Eutetramitia</taxon>
        <taxon>Acrasidae</taxon>
        <taxon>Acrasis</taxon>
    </lineage>
</organism>
<proteinExistence type="inferred from homology"/>
<evidence type="ECO:0000259" key="5">
    <source>
        <dbReference type="PROSITE" id="PS50030"/>
    </source>
</evidence>
<evidence type="ECO:0000256" key="2">
    <source>
        <dbReference type="ARBA" id="ARBA00022801"/>
    </source>
</evidence>
<keyword evidence="7" id="KW-1185">Reference proteome</keyword>
<dbReference type="InterPro" id="IPR023476">
    <property type="entry name" value="Pep_tRNA_hydro_II_dom_sf"/>
</dbReference>
<dbReference type="SUPFAM" id="SSF102462">
    <property type="entry name" value="Peptidyl-tRNA hydrolase II"/>
    <property type="match status" value="1"/>
</dbReference>
<sequence>MEDEIRRGLLEMGFTNAQTEAGMRATGCVSLEHAIQYILSDDGTSQETTAQQNLITQEILESALASVSTDTAQKECKMVMVVRTDLGMKNGKIAAQCGHAVLGAYRIIASSKNPQHKSWLSAWSTFGEAKVAVKCNSEKEMEELRTVAESKNIITYMVIDQGRTQIPANSKTVLAIGPAPIDVINEVTRHLKLL</sequence>
<evidence type="ECO:0000256" key="1">
    <source>
        <dbReference type="ARBA" id="ARBA00013260"/>
    </source>
</evidence>
<comment type="similarity">
    <text evidence="3">Belongs to the PTH2 family.</text>
</comment>
<evidence type="ECO:0000256" key="4">
    <source>
        <dbReference type="ARBA" id="ARBA00048707"/>
    </source>
</evidence>
<dbReference type="SUPFAM" id="SSF46934">
    <property type="entry name" value="UBA-like"/>
    <property type="match status" value="1"/>
</dbReference>